<evidence type="ECO:0000313" key="1">
    <source>
        <dbReference type="EMBL" id="CAG8638784.1"/>
    </source>
</evidence>
<organism evidence="1 2">
    <name type="scientific">Cetraspora pellucida</name>
    <dbReference type="NCBI Taxonomy" id="1433469"/>
    <lineage>
        <taxon>Eukaryota</taxon>
        <taxon>Fungi</taxon>
        <taxon>Fungi incertae sedis</taxon>
        <taxon>Mucoromycota</taxon>
        <taxon>Glomeromycotina</taxon>
        <taxon>Glomeromycetes</taxon>
        <taxon>Diversisporales</taxon>
        <taxon>Gigasporaceae</taxon>
        <taxon>Cetraspora</taxon>
    </lineage>
</organism>
<name>A0A9N9GW57_9GLOM</name>
<dbReference type="Proteomes" id="UP000789759">
    <property type="component" value="Unassembled WGS sequence"/>
</dbReference>
<gene>
    <name evidence="1" type="ORF">CPELLU_LOCUS8748</name>
</gene>
<evidence type="ECO:0000313" key="2">
    <source>
        <dbReference type="Proteomes" id="UP000789759"/>
    </source>
</evidence>
<comment type="caution">
    <text evidence="1">The sequence shown here is derived from an EMBL/GenBank/DDBJ whole genome shotgun (WGS) entry which is preliminary data.</text>
</comment>
<keyword evidence="2" id="KW-1185">Reference proteome</keyword>
<proteinExistence type="predicted"/>
<sequence>MQFKLVNGSLVSRSLGIKFLIKTLGRGFLVNRTSVRNNISSYDSSSERRIFNTNYTNNNKRQVIDKLIEDFELIDLILQSSQTLSIANSIDLITEIQFLINHFSITNLILANNYIEADHNVETNVMTNDIKIINIILNHDCNEDDEVETKVCVFYKEIITNINIILQFIDKKDGFKVNGSFIKKLDSFKKDVVRDNIVLQGKQL</sequence>
<dbReference type="AlphaFoldDB" id="A0A9N9GW57"/>
<protein>
    <submittedName>
        <fullName evidence="1">392_t:CDS:1</fullName>
    </submittedName>
</protein>
<accession>A0A9N9GW57</accession>
<reference evidence="1" key="1">
    <citation type="submission" date="2021-06" db="EMBL/GenBank/DDBJ databases">
        <authorList>
            <person name="Kallberg Y."/>
            <person name="Tangrot J."/>
            <person name="Rosling A."/>
        </authorList>
    </citation>
    <scope>NUCLEOTIDE SEQUENCE</scope>
    <source>
        <strain evidence="1">FL966</strain>
    </source>
</reference>
<dbReference type="EMBL" id="CAJVQA010006343">
    <property type="protein sequence ID" value="CAG8638784.1"/>
    <property type="molecule type" value="Genomic_DNA"/>
</dbReference>